<feature type="compositionally biased region" description="Low complexity" evidence="10">
    <location>
        <begin position="933"/>
        <end position="943"/>
    </location>
</feature>
<organism evidence="14">
    <name type="scientific">Notodromas monacha</name>
    <dbReference type="NCBI Taxonomy" id="399045"/>
    <lineage>
        <taxon>Eukaryota</taxon>
        <taxon>Metazoa</taxon>
        <taxon>Ecdysozoa</taxon>
        <taxon>Arthropoda</taxon>
        <taxon>Crustacea</taxon>
        <taxon>Oligostraca</taxon>
        <taxon>Ostracoda</taxon>
        <taxon>Podocopa</taxon>
        <taxon>Podocopida</taxon>
        <taxon>Cypridocopina</taxon>
        <taxon>Cypridoidea</taxon>
        <taxon>Cyprididae</taxon>
        <taxon>Notodromas</taxon>
    </lineage>
</organism>
<evidence type="ECO:0000259" key="13">
    <source>
        <dbReference type="PROSITE" id="PS50108"/>
    </source>
</evidence>
<dbReference type="SMART" id="SM00220">
    <property type="entry name" value="S_TKc"/>
    <property type="match status" value="2"/>
</dbReference>
<dbReference type="OrthoDB" id="4062651at2759"/>
<feature type="region of interest" description="Disordered" evidence="10">
    <location>
        <begin position="925"/>
        <end position="987"/>
    </location>
</feature>
<keyword evidence="5" id="KW-0418">Kinase</keyword>
<dbReference type="Pfam" id="PF07714">
    <property type="entry name" value="PK_Tyr_Ser-Thr"/>
    <property type="match status" value="1"/>
</dbReference>
<keyword evidence="3" id="KW-0808">Transferase</keyword>
<dbReference type="PROSITE" id="PS50108">
    <property type="entry name" value="CRIB"/>
    <property type="match status" value="1"/>
</dbReference>
<feature type="compositionally biased region" description="Basic and acidic residues" evidence="10">
    <location>
        <begin position="666"/>
        <end position="675"/>
    </location>
</feature>
<name>A0A7R9C0I5_9CRUS</name>
<feature type="compositionally biased region" description="Low complexity" evidence="10">
    <location>
        <begin position="842"/>
        <end position="855"/>
    </location>
</feature>
<evidence type="ECO:0000256" key="2">
    <source>
        <dbReference type="ARBA" id="ARBA00022443"/>
    </source>
</evidence>
<proteinExistence type="predicted"/>
<protein>
    <recommendedName>
        <fullName evidence="1">non-specific protein-tyrosine kinase</fullName>
        <ecNumber evidence="1">2.7.10.2</ecNumber>
    </recommendedName>
</protein>
<feature type="compositionally biased region" description="Polar residues" evidence="10">
    <location>
        <begin position="955"/>
        <end position="968"/>
    </location>
</feature>
<dbReference type="CDD" id="cd05040">
    <property type="entry name" value="PTKc_Ack_like"/>
    <property type="match status" value="1"/>
</dbReference>
<dbReference type="InterPro" id="IPR000719">
    <property type="entry name" value="Prot_kinase_dom"/>
</dbReference>
<accession>A0A7R9C0I5</accession>
<dbReference type="InterPro" id="IPR020635">
    <property type="entry name" value="Tyr_kinase_cat_dom"/>
</dbReference>
<keyword evidence="6 9" id="KW-0067">ATP-binding</keyword>
<evidence type="ECO:0000256" key="8">
    <source>
        <dbReference type="PROSITE-ProRule" id="PRU00192"/>
    </source>
</evidence>
<dbReference type="GO" id="GO:0002009">
    <property type="term" value="P:morphogenesis of an epithelium"/>
    <property type="evidence" value="ECO:0007669"/>
    <property type="project" value="UniProtKB-ARBA"/>
</dbReference>
<gene>
    <name evidence="14" type="ORF">NMOB1V02_LOCUS11362</name>
</gene>
<evidence type="ECO:0000256" key="1">
    <source>
        <dbReference type="ARBA" id="ARBA00011903"/>
    </source>
</evidence>
<feature type="domain" description="Protein kinase" evidence="12">
    <location>
        <begin position="1"/>
        <end position="158"/>
    </location>
</feature>
<dbReference type="Gene3D" id="1.10.510.10">
    <property type="entry name" value="Transferase(Phosphotransferase) domain 1"/>
    <property type="match status" value="2"/>
</dbReference>
<dbReference type="PROSITE" id="PS50011">
    <property type="entry name" value="PROTEIN_KINASE_DOM"/>
    <property type="match status" value="2"/>
</dbReference>
<dbReference type="PROSITE" id="PS00107">
    <property type="entry name" value="PROTEIN_KINASE_ATP"/>
    <property type="match status" value="1"/>
</dbReference>
<dbReference type="EMBL" id="CAJPEX010006037">
    <property type="protein sequence ID" value="CAG0923903.1"/>
    <property type="molecule type" value="Genomic_DNA"/>
</dbReference>
<keyword evidence="15" id="KW-1185">Reference proteome</keyword>
<feature type="compositionally biased region" description="Low complexity" evidence="10">
    <location>
        <begin position="1025"/>
        <end position="1038"/>
    </location>
</feature>
<dbReference type="InterPro" id="IPR017441">
    <property type="entry name" value="Protein_kinase_ATP_BS"/>
</dbReference>
<feature type="region of interest" description="Disordered" evidence="10">
    <location>
        <begin position="1141"/>
        <end position="1211"/>
    </location>
</feature>
<feature type="compositionally biased region" description="Polar residues" evidence="10">
    <location>
        <begin position="873"/>
        <end position="882"/>
    </location>
</feature>
<dbReference type="InterPro" id="IPR008266">
    <property type="entry name" value="Tyr_kinase_AS"/>
</dbReference>
<feature type="region of interest" description="Disordered" evidence="10">
    <location>
        <begin position="756"/>
        <end position="820"/>
    </location>
</feature>
<dbReference type="PRINTS" id="PR00109">
    <property type="entry name" value="TYRKINASE"/>
</dbReference>
<dbReference type="FunFam" id="3.30.200.20:FF:000780">
    <property type="entry name" value="Tyrosine-protein kinase PR2"/>
    <property type="match status" value="1"/>
</dbReference>
<dbReference type="GO" id="GO:0005524">
    <property type="term" value="F:ATP binding"/>
    <property type="evidence" value="ECO:0007669"/>
    <property type="project" value="UniProtKB-UniRule"/>
</dbReference>
<dbReference type="PROSITE" id="PS50002">
    <property type="entry name" value="SH3"/>
    <property type="match status" value="1"/>
</dbReference>
<reference evidence="14" key="1">
    <citation type="submission" date="2020-11" db="EMBL/GenBank/DDBJ databases">
        <authorList>
            <person name="Tran Van P."/>
        </authorList>
    </citation>
    <scope>NUCLEOTIDE SEQUENCE</scope>
</reference>
<dbReference type="InterPro" id="IPR001452">
    <property type="entry name" value="SH3_domain"/>
</dbReference>
<keyword evidence="2 8" id="KW-0728">SH3 domain</keyword>
<dbReference type="InterPro" id="IPR001245">
    <property type="entry name" value="Ser-Thr/Tyr_kinase_cat_dom"/>
</dbReference>
<evidence type="ECO:0000256" key="3">
    <source>
        <dbReference type="ARBA" id="ARBA00022679"/>
    </source>
</evidence>
<evidence type="ECO:0000313" key="14">
    <source>
        <dbReference type="EMBL" id="CAD7283751.1"/>
    </source>
</evidence>
<feature type="region of interest" description="Disordered" evidence="10">
    <location>
        <begin position="1015"/>
        <end position="1051"/>
    </location>
</feature>
<keyword evidence="4 9" id="KW-0547">Nucleotide-binding</keyword>
<feature type="region of interest" description="Disordered" evidence="10">
    <location>
        <begin position="623"/>
        <end position="698"/>
    </location>
</feature>
<feature type="region of interest" description="Disordered" evidence="10">
    <location>
        <begin position="840"/>
        <end position="902"/>
    </location>
</feature>
<dbReference type="SUPFAM" id="SSF56112">
    <property type="entry name" value="Protein kinase-like (PK-like)"/>
    <property type="match status" value="2"/>
</dbReference>
<evidence type="ECO:0000256" key="6">
    <source>
        <dbReference type="ARBA" id="ARBA00022840"/>
    </source>
</evidence>
<feature type="binding site" evidence="9">
    <location>
        <position position="184"/>
    </location>
    <ligand>
        <name>ATP</name>
        <dbReference type="ChEBI" id="CHEBI:30616"/>
    </ligand>
</feature>
<dbReference type="PROSITE" id="PS00109">
    <property type="entry name" value="PROTEIN_KINASE_TYR"/>
    <property type="match status" value="1"/>
</dbReference>
<dbReference type="PANTHER" id="PTHR24418">
    <property type="entry name" value="TYROSINE-PROTEIN KINASE"/>
    <property type="match status" value="1"/>
</dbReference>
<evidence type="ECO:0000256" key="10">
    <source>
        <dbReference type="SAM" id="MobiDB-lite"/>
    </source>
</evidence>
<feature type="domain" description="Protein kinase" evidence="12">
    <location>
        <begin position="152"/>
        <end position="418"/>
    </location>
</feature>
<evidence type="ECO:0000313" key="15">
    <source>
        <dbReference type="Proteomes" id="UP000678499"/>
    </source>
</evidence>
<evidence type="ECO:0000256" key="5">
    <source>
        <dbReference type="ARBA" id="ARBA00022777"/>
    </source>
</evidence>
<feature type="compositionally biased region" description="Basic and acidic residues" evidence="10">
    <location>
        <begin position="782"/>
        <end position="803"/>
    </location>
</feature>
<dbReference type="EC" id="2.7.10.2" evidence="1"/>
<dbReference type="Gene3D" id="3.30.200.20">
    <property type="entry name" value="Phosphorylase Kinase, domain 1"/>
    <property type="match status" value="1"/>
</dbReference>
<dbReference type="InterPro" id="IPR050198">
    <property type="entry name" value="Non-receptor_tyrosine_kinases"/>
</dbReference>
<sequence length="1294" mass="141385">MDMDLRAFLLNHPAGIEPQMVKNLMRQLCEGLTYCHVRRIVHRDLKPQNILVSSDGKLKIADFGLARMMGLPNKAYTHEVVTLWYRAPEILLNFKYYTTAVDMWATGCIFAELKLLSKRDDISGLVGTVPPSRQERPPVKVPSKHIIPAEAIVVNKELGTGEFGVVQQGIWTNEEGDRIQVAIKCLSKERMQANPLDFLKEAAIMHGIDHEHIVRLYGVVLDTDALMLVTELAPLRSLLECLKEPALRPSFTVITLCDFAIQICDGMSYLESKRLIHRDLAARNILVFSKNKVKISDFGLSRALGVGKDYYQTNFNVNLKLPIAWCAPESINYLRFTSASDVWAYGVTLWEMFSYGFQPWAALTGQQILEAIDSPNFQRLEQPEHCPREYYSVMMKCWQHDANKRPSFENLLTLLPECKPEQVEAIQDCPDMAMRDALPYRARDVITVLDKKPADTAGVWKGVLANGKTGLFNAVHTVTYLGTKVPSSANLRHSFNRGDGKNGYSSKRKLRPEMISCPQGDLRHTGHVGVDGAFFGDVPRQVLPAGRPIGDGNAVRERRPTANGSGHTIDDYDGSGGGGGGGGSISGRHSVLGAVGGFASSSSLLDPPSTPASPVDCSASALTRAPSDLSSDRAPLLTPRTPVDSKPPLNGEVMWGGTLPATRPTDFGKKIDNRRVSTLGKSESRVPGRQGSGPSSLPVGTHEYHEISDEEAAGNCGYFYTNGGSGSQPLESPAFESSFDLGVSLMDEVMKALKASSVSARPEESSGTVDSSHPPETPNEAHNARNELRELENNRVMGTEKKKQQATVKPISSSDHKKLESAITMTKELASRSMQELAMLESDGSPSPSPGVSPSNRKGKGFSFKFPAGFPAKSQNQVANGRSQHHHHHHHHQSNNGSTNDLQETLSEDAKEAYNALVEQRSGSIFKSHAGPTTSSTMTSASAVGVVHPRRNMERTSNNDSMVSSKTRGGTDVDGDDGDAREDDNPLRRLRTGAAFVVPKIRGNKHATTASTFGVPGGLRTLDRSGSSSSTSSYSSVSKPRPAPLRITNSNFDAKPERIGSMYDAPPPVPIRDARTTLSVLEDKPRHQRKHPLVMPLEDSSCLGMGGIQVAPVKPTRSFNTHDESFESQIAAELDSLDRLPDSVSNEDEQHSNMNGKVQRLSRDLSPFEETTRGLTAPLARSDSRDEFLDFSQDSNDSTDSSKTRGKVCGTQSDEASSEECLEWLNATEWDVHQAIKLGKMSLALRQEADNLRVHGRGDFRVARQALAVCDWDVHRAVTYLRATLGPDADVATV</sequence>
<dbReference type="Pfam" id="PF00069">
    <property type="entry name" value="Pkinase"/>
    <property type="match status" value="1"/>
</dbReference>
<evidence type="ECO:0000256" key="4">
    <source>
        <dbReference type="ARBA" id="ARBA00022741"/>
    </source>
</evidence>
<evidence type="ECO:0000259" key="12">
    <source>
        <dbReference type="PROSITE" id="PS50011"/>
    </source>
</evidence>
<keyword evidence="7" id="KW-0829">Tyrosine-protein kinase</keyword>
<dbReference type="SMART" id="SM00219">
    <property type="entry name" value="TyrKc"/>
    <property type="match status" value="1"/>
</dbReference>
<dbReference type="InterPro" id="IPR000095">
    <property type="entry name" value="CRIB_dom"/>
</dbReference>
<evidence type="ECO:0000256" key="9">
    <source>
        <dbReference type="PROSITE-ProRule" id="PRU10141"/>
    </source>
</evidence>
<dbReference type="FunFam" id="1.10.510.10:FF:001118">
    <property type="entry name" value="Tyrosine-protein kinase PR2"/>
    <property type="match status" value="1"/>
</dbReference>
<feature type="compositionally biased region" description="Gly residues" evidence="10">
    <location>
        <begin position="574"/>
        <end position="585"/>
    </location>
</feature>
<feature type="domain" description="CRIB" evidence="13">
    <location>
        <begin position="515"/>
        <end position="529"/>
    </location>
</feature>
<feature type="compositionally biased region" description="Acidic residues" evidence="10">
    <location>
        <begin position="973"/>
        <end position="982"/>
    </location>
</feature>
<evidence type="ECO:0000256" key="7">
    <source>
        <dbReference type="ARBA" id="ARBA00023137"/>
    </source>
</evidence>
<feature type="region of interest" description="Disordered" evidence="10">
    <location>
        <begin position="545"/>
        <end position="585"/>
    </location>
</feature>
<evidence type="ECO:0000259" key="11">
    <source>
        <dbReference type="PROSITE" id="PS50002"/>
    </source>
</evidence>
<dbReference type="InterPro" id="IPR011009">
    <property type="entry name" value="Kinase-like_dom_sf"/>
</dbReference>
<dbReference type="Proteomes" id="UP000678499">
    <property type="component" value="Unassembled WGS sequence"/>
</dbReference>
<dbReference type="EMBL" id="OA888074">
    <property type="protein sequence ID" value="CAD7283751.1"/>
    <property type="molecule type" value="Genomic_DNA"/>
</dbReference>
<feature type="domain" description="SH3" evidence="11">
    <location>
        <begin position="418"/>
        <end position="482"/>
    </location>
</feature>
<feature type="compositionally biased region" description="Basic residues" evidence="10">
    <location>
        <begin position="883"/>
        <end position="893"/>
    </location>
</feature>
<feature type="compositionally biased region" description="Polar residues" evidence="10">
    <location>
        <begin position="1192"/>
        <end position="1201"/>
    </location>
</feature>
<dbReference type="GO" id="GO:0004715">
    <property type="term" value="F:non-membrane spanning protein tyrosine kinase activity"/>
    <property type="evidence" value="ECO:0007669"/>
    <property type="project" value="UniProtKB-EC"/>
</dbReference>